<evidence type="ECO:0000313" key="2">
    <source>
        <dbReference type="EMBL" id="PXV63388.1"/>
    </source>
</evidence>
<keyword evidence="1" id="KW-1133">Transmembrane helix</keyword>
<accession>A0A1G8SET2</accession>
<gene>
    <name evidence="2" type="ORF">C8C78_1241</name>
    <name evidence="3" type="ORF">SAMN04515654_1401</name>
</gene>
<evidence type="ECO:0000313" key="3">
    <source>
        <dbReference type="EMBL" id="SDJ27684.1"/>
    </source>
</evidence>
<keyword evidence="1" id="KW-0812">Transmembrane</keyword>
<reference evidence="2 5" key="2">
    <citation type="submission" date="2018-04" db="EMBL/GenBank/DDBJ databases">
        <title>Subsurface microbial communities from deep shales in Ohio and West Virginia, USA.</title>
        <authorList>
            <person name="Wrighton K."/>
        </authorList>
    </citation>
    <scope>NUCLEOTIDE SEQUENCE [LARGE SCALE GENOMIC DNA]</scope>
    <source>
        <strain evidence="2 5">MSL28</strain>
    </source>
</reference>
<dbReference type="EMBL" id="QICM01000024">
    <property type="protein sequence ID" value="PXV63388.1"/>
    <property type="molecule type" value="Genomic_DNA"/>
</dbReference>
<proteinExistence type="predicted"/>
<dbReference type="EMBL" id="FNEH01000040">
    <property type="protein sequence ID" value="SDJ27684.1"/>
    <property type="molecule type" value="Genomic_DNA"/>
</dbReference>
<evidence type="ECO:0000313" key="5">
    <source>
        <dbReference type="Proteomes" id="UP000247389"/>
    </source>
</evidence>
<dbReference type="Proteomes" id="UP000247389">
    <property type="component" value="Unassembled WGS sequence"/>
</dbReference>
<dbReference type="AlphaFoldDB" id="A0A1G8SET2"/>
<organism evidence="3 4">
    <name type="scientific">Halanaerobium congolense</name>
    <dbReference type="NCBI Taxonomy" id="54121"/>
    <lineage>
        <taxon>Bacteria</taxon>
        <taxon>Bacillati</taxon>
        <taxon>Bacillota</taxon>
        <taxon>Clostridia</taxon>
        <taxon>Halanaerobiales</taxon>
        <taxon>Halanaerobiaceae</taxon>
        <taxon>Halanaerobium</taxon>
    </lineage>
</organism>
<keyword evidence="1" id="KW-0472">Membrane</keyword>
<protein>
    <submittedName>
        <fullName evidence="3">Uncharacterized protein</fullName>
    </submittedName>
</protein>
<evidence type="ECO:0000256" key="1">
    <source>
        <dbReference type="SAM" id="Phobius"/>
    </source>
</evidence>
<name>A0A1G8SET2_9FIRM</name>
<dbReference type="Proteomes" id="UP000198945">
    <property type="component" value="Unassembled WGS sequence"/>
</dbReference>
<evidence type="ECO:0000313" key="4">
    <source>
        <dbReference type="Proteomes" id="UP000198945"/>
    </source>
</evidence>
<feature type="transmembrane region" description="Helical" evidence="1">
    <location>
        <begin position="21"/>
        <end position="45"/>
    </location>
</feature>
<reference evidence="3 4" key="1">
    <citation type="submission" date="2016-10" db="EMBL/GenBank/DDBJ databases">
        <authorList>
            <person name="de Groot N.N."/>
        </authorList>
    </citation>
    <scope>NUCLEOTIDE SEQUENCE [LARGE SCALE GENOMIC DNA]</scope>
    <source>
        <strain evidence="3 4">WG7</strain>
    </source>
</reference>
<sequence length="46" mass="5610">MLSENKKEIKNKIRDYFTEQMISQLSIFLVLLILKDLIKIVTWIWL</sequence>